<gene>
    <name evidence="1" type="ORF">C8D97_103202</name>
</gene>
<dbReference type="AlphaFoldDB" id="A0A316FZ05"/>
<accession>A0A316FZ05</accession>
<protein>
    <submittedName>
        <fullName evidence="1">Uncharacterized protein</fullName>
    </submittedName>
</protein>
<dbReference type="EMBL" id="QGGU01000003">
    <property type="protein sequence ID" value="PWK53375.1"/>
    <property type="molecule type" value="Genomic_DNA"/>
</dbReference>
<comment type="caution">
    <text evidence="1">The sequence shown here is derived from an EMBL/GenBank/DDBJ whole genome shotgun (WGS) entry which is preliminary data.</text>
</comment>
<organism evidence="1 2">
    <name type="scientific">Pleionea mediterranea</name>
    <dbReference type="NCBI Taxonomy" id="523701"/>
    <lineage>
        <taxon>Bacteria</taxon>
        <taxon>Pseudomonadati</taxon>
        <taxon>Pseudomonadota</taxon>
        <taxon>Gammaproteobacteria</taxon>
        <taxon>Oceanospirillales</taxon>
        <taxon>Pleioneaceae</taxon>
        <taxon>Pleionea</taxon>
    </lineage>
</organism>
<name>A0A316FZ05_9GAMM</name>
<keyword evidence="2" id="KW-1185">Reference proteome</keyword>
<evidence type="ECO:0000313" key="1">
    <source>
        <dbReference type="EMBL" id="PWK53375.1"/>
    </source>
</evidence>
<reference evidence="1 2" key="1">
    <citation type="submission" date="2018-05" db="EMBL/GenBank/DDBJ databases">
        <title>Genomic Encyclopedia of Type Strains, Phase IV (KMG-IV): sequencing the most valuable type-strain genomes for metagenomic binning, comparative biology and taxonomic classification.</title>
        <authorList>
            <person name="Goeker M."/>
        </authorList>
    </citation>
    <scope>NUCLEOTIDE SEQUENCE [LARGE SCALE GENOMIC DNA]</scope>
    <source>
        <strain evidence="1 2">DSM 25350</strain>
    </source>
</reference>
<sequence>MPMCDQETGMTLNEIRGLFHCPHCNHKHALVYNDQTNVLEHF</sequence>
<proteinExistence type="predicted"/>
<dbReference type="Proteomes" id="UP000245790">
    <property type="component" value="Unassembled WGS sequence"/>
</dbReference>
<evidence type="ECO:0000313" key="2">
    <source>
        <dbReference type="Proteomes" id="UP000245790"/>
    </source>
</evidence>